<dbReference type="PANTHER" id="PTHR12154:SF4">
    <property type="entry name" value="UDP-N-ACETYLGLUCOSAMINE TRANSFERASE SUBUNIT ALG14 HOMOLOG"/>
    <property type="match status" value="1"/>
</dbReference>
<evidence type="ECO:0000256" key="4">
    <source>
        <dbReference type="ARBA" id="ARBA00022989"/>
    </source>
</evidence>
<keyword evidence="7" id="KW-1185">Reference proteome</keyword>
<keyword evidence="5" id="KW-0472">Membrane</keyword>
<evidence type="ECO:0000313" key="7">
    <source>
        <dbReference type="Proteomes" id="UP000552700"/>
    </source>
</evidence>
<dbReference type="GO" id="GO:0006488">
    <property type="term" value="P:dolichol-linked oligosaccharide biosynthetic process"/>
    <property type="evidence" value="ECO:0007669"/>
    <property type="project" value="InterPro"/>
</dbReference>
<reference evidence="6 7" key="1">
    <citation type="submission" date="2020-08" db="EMBL/GenBank/DDBJ databases">
        <title>Genomic Encyclopedia of Type Strains, Phase IV (KMG-IV): sequencing the most valuable type-strain genomes for metagenomic binning, comparative biology and taxonomic classification.</title>
        <authorList>
            <person name="Goeker M."/>
        </authorList>
    </citation>
    <scope>NUCLEOTIDE SEQUENCE [LARGE SCALE GENOMIC DNA]</scope>
    <source>
        <strain evidence="6 7">DSM 102255</strain>
    </source>
</reference>
<keyword evidence="3" id="KW-0256">Endoplasmic reticulum</keyword>
<dbReference type="SUPFAM" id="SSF53756">
    <property type="entry name" value="UDP-Glycosyltransferase/glycogen phosphorylase"/>
    <property type="match status" value="1"/>
</dbReference>
<comment type="caution">
    <text evidence="6">The sequence shown here is derived from an EMBL/GenBank/DDBJ whole genome shotgun (WGS) entry which is preliminary data.</text>
</comment>
<dbReference type="PANTHER" id="PTHR12154">
    <property type="entry name" value="GLYCOSYL TRANSFERASE-RELATED"/>
    <property type="match status" value="1"/>
</dbReference>
<proteinExistence type="predicted"/>
<keyword evidence="6" id="KW-0808">Transferase</keyword>
<accession>A0A841J5Z4</accession>
<keyword evidence="4" id="KW-1133">Transmembrane helix</keyword>
<comment type="subcellular location">
    <subcellularLocation>
        <location evidence="1">Endoplasmic reticulum membrane</location>
        <topology evidence="1">Single-pass membrane protein</topology>
    </subcellularLocation>
</comment>
<evidence type="ECO:0000256" key="3">
    <source>
        <dbReference type="ARBA" id="ARBA00022824"/>
    </source>
</evidence>
<evidence type="ECO:0000313" key="6">
    <source>
        <dbReference type="EMBL" id="MBB6124936.1"/>
    </source>
</evidence>
<dbReference type="Proteomes" id="UP000552700">
    <property type="component" value="Unassembled WGS sequence"/>
</dbReference>
<keyword evidence="2" id="KW-0812">Transmembrane</keyword>
<dbReference type="InterPro" id="IPR013969">
    <property type="entry name" value="Oligosacch_biosynth_Alg14"/>
</dbReference>
<evidence type="ECO:0000256" key="1">
    <source>
        <dbReference type="ARBA" id="ARBA00004389"/>
    </source>
</evidence>
<dbReference type="Gene3D" id="3.40.50.2000">
    <property type="entry name" value="Glycogen Phosphorylase B"/>
    <property type="match status" value="1"/>
</dbReference>
<evidence type="ECO:0000256" key="5">
    <source>
        <dbReference type="ARBA" id="ARBA00023136"/>
    </source>
</evidence>
<organism evidence="6 7">
    <name type="scientific">Sphingobium subterraneum</name>
    <dbReference type="NCBI Taxonomy" id="627688"/>
    <lineage>
        <taxon>Bacteria</taxon>
        <taxon>Pseudomonadati</taxon>
        <taxon>Pseudomonadota</taxon>
        <taxon>Alphaproteobacteria</taxon>
        <taxon>Sphingomonadales</taxon>
        <taxon>Sphingomonadaceae</taxon>
        <taxon>Sphingobium</taxon>
    </lineage>
</organism>
<protein>
    <submittedName>
        <fullName evidence="6">UDP-N-acetylglucosamine:LPS N-acetylglucosamine transferase</fullName>
    </submittedName>
</protein>
<dbReference type="GO" id="GO:0004577">
    <property type="term" value="F:N-acetylglucosaminyldiphosphodolichol N-acetylglucosaminyltransferase activity"/>
    <property type="evidence" value="ECO:0007669"/>
    <property type="project" value="TreeGrafter"/>
</dbReference>
<dbReference type="EMBL" id="JACIJP010000004">
    <property type="protein sequence ID" value="MBB6124936.1"/>
    <property type="molecule type" value="Genomic_DNA"/>
</dbReference>
<evidence type="ECO:0000256" key="2">
    <source>
        <dbReference type="ARBA" id="ARBA00022692"/>
    </source>
</evidence>
<name>A0A841J5Z4_9SPHN</name>
<dbReference type="AlphaFoldDB" id="A0A841J5Z4"/>
<dbReference type="RefSeq" id="WP_343056734.1">
    <property type="nucleotide sequence ID" value="NZ_JACIJP010000004.1"/>
</dbReference>
<gene>
    <name evidence="6" type="ORF">FHS92_002689</name>
</gene>
<sequence length="148" mass="15927">MPGILAVSSGGGHWEELMLLRDVLDGPDVHFATTVADLPERAGIVNATILPDCNRDKPLSSLRCLIAAFRLVQRLRPDVVLSTGAAPGFFCIVAGKLFGARTLWVESFANAEELSLCGKLSVKIADRCMVQWEHLARPGGPVFEGSLL</sequence>
<dbReference type="Pfam" id="PF08660">
    <property type="entry name" value="Alg14"/>
    <property type="match status" value="1"/>
</dbReference>